<dbReference type="SUPFAM" id="SSF52540">
    <property type="entry name" value="P-loop containing nucleoside triphosphate hydrolases"/>
    <property type="match status" value="1"/>
</dbReference>
<gene>
    <name evidence="12" type="ORF">WNY77_19130</name>
</gene>
<keyword evidence="5" id="KW-0413">Isomerase</keyword>
<evidence type="ECO:0000256" key="1">
    <source>
        <dbReference type="ARBA" id="ARBA00022741"/>
    </source>
</evidence>
<feature type="domain" description="UvrD-like helicase ATP-binding" evidence="11">
    <location>
        <begin position="238"/>
        <end position="729"/>
    </location>
</feature>
<reference evidence="12 13" key="1">
    <citation type="submission" date="2024-03" db="EMBL/GenBank/DDBJ databases">
        <title>Community enrichment and isolation of bacterial strains for fucoidan degradation.</title>
        <authorList>
            <person name="Sichert A."/>
        </authorList>
    </citation>
    <scope>NUCLEOTIDE SEQUENCE [LARGE SCALE GENOMIC DNA]</scope>
    <source>
        <strain evidence="12 13">AS12</strain>
    </source>
</reference>
<evidence type="ECO:0000256" key="6">
    <source>
        <dbReference type="ARBA" id="ARBA00034617"/>
    </source>
</evidence>
<evidence type="ECO:0000256" key="2">
    <source>
        <dbReference type="ARBA" id="ARBA00022801"/>
    </source>
</evidence>
<dbReference type="Proteomes" id="UP001461163">
    <property type="component" value="Unassembled WGS sequence"/>
</dbReference>
<dbReference type="InterPro" id="IPR014017">
    <property type="entry name" value="DNA_helicase_UvrD-like_C"/>
</dbReference>
<organism evidence="12 13">
    <name type="scientific">Paraglaciecola mesophila</name>
    <dbReference type="NCBI Taxonomy" id="197222"/>
    <lineage>
        <taxon>Bacteria</taxon>
        <taxon>Pseudomonadati</taxon>
        <taxon>Pseudomonadota</taxon>
        <taxon>Gammaproteobacteria</taxon>
        <taxon>Alteromonadales</taxon>
        <taxon>Alteromonadaceae</taxon>
        <taxon>Paraglaciecola</taxon>
    </lineage>
</organism>
<keyword evidence="3 9" id="KW-0347">Helicase</keyword>
<dbReference type="EMBL" id="JBBMQS010000014">
    <property type="protein sequence ID" value="MEM5499533.1"/>
    <property type="molecule type" value="Genomic_DNA"/>
</dbReference>
<comment type="catalytic activity">
    <reaction evidence="8">
        <text>ATP + H2O = ADP + phosphate + H(+)</text>
        <dbReference type="Rhea" id="RHEA:13065"/>
        <dbReference type="ChEBI" id="CHEBI:15377"/>
        <dbReference type="ChEBI" id="CHEBI:15378"/>
        <dbReference type="ChEBI" id="CHEBI:30616"/>
        <dbReference type="ChEBI" id="CHEBI:43474"/>
        <dbReference type="ChEBI" id="CHEBI:456216"/>
        <dbReference type="EC" id="5.6.2.4"/>
    </reaction>
</comment>
<comment type="caution">
    <text evidence="12">The sequence shown here is derived from an EMBL/GenBank/DDBJ whole genome shotgun (WGS) entry which is preliminary data.</text>
</comment>
<name>A0ABU9T1B9_9ALTE</name>
<accession>A0ABU9T1B9</accession>
<dbReference type="PROSITE" id="PS51198">
    <property type="entry name" value="UVRD_HELICASE_ATP_BIND"/>
    <property type="match status" value="1"/>
</dbReference>
<keyword evidence="1 9" id="KW-0547">Nucleotide-binding</keyword>
<keyword evidence="13" id="KW-1185">Reference proteome</keyword>
<dbReference type="InterPro" id="IPR014016">
    <property type="entry name" value="UvrD-like_ATP-bd"/>
</dbReference>
<evidence type="ECO:0000256" key="8">
    <source>
        <dbReference type="ARBA" id="ARBA00048988"/>
    </source>
</evidence>
<feature type="binding site" evidence="9">
    <location>
        <begin position="259"/>
        <end position="266"/>
    </location>
    <ligand>
        <name>ATP</name>
        <dbReference type="ChEBI" id="CHEBI:30616"/>
    </ligand>
</feature>
<dbReference type="Gene3D" id="3.40.50.300">
    <property type="entry name" value="P-loop containing nucleotide triphosphate hydrolases"/>
    <property type="match status" value="3"/>
</dbReference>
<dbReference type="RefSeq" id="WP_342882635.1">
    <property type="nucleotide sequence ID" value="NZ_JBBMQS010000014.1"/>
</dbReference>
<keyword evidence="2 9" id="KW-0378">Hydrolase</keyword>
<evidence type="ECO:0000256" key="3">
    <source>
        <dbReference type="ARBA" id="ARBA00022806"/>
    </source>
</evidence>
<dbReference type="Pfam" id="PF00580">
    <property type="entry name" value="UvrD-helicase"/>
    <property type="match status" value="1"/>
</dbReference>
<dbReference type="PANTHER" id="PTHR11070">
    <property type="entry name" value="UVRD / RECB / PCRA DNA HELICASE FAMILY MEMBER"/>
    <property type="match status" value="1"/>
</dbReference>
<feature type="region of interest" description="Disordered" evidence="10">
    <location>
        <begin position="1"/>
        <end position="22"/>
    </location>
</feature>
<dbReference type="PANTHER" id="PTHR11070:SF63">
    <property type="entry name" value="DNA HELICASE IV"/>
    <property type="match status" value="1"/>
</dbReference>
<protein>
    <recommendedName>
        <fullName evidence="7">DNA 3'-5' helicase</fullName>
        <ecNumber evidence="7">5.6.2.4</ecNumber>
    </recommendedName>
</protein>
<dbReference type="InterPro" id="IPR000212">
    <property type="entry name" value="DNA_helicase_UvrD/REP"/>
</dbReference>
<dbReference type="InterPro" id="IPR027417">
    <property type="entry name" value="P-loop_NTPase"/>
</dbReference>
<evidence type="ECO:0000256" key="5">
    <source>
        <dbReference type="ARBA" id="ARBA00023235"/>
    </source>
</evidence>
<dbReference type="Pfam" id="PF13361">
    <property type="entry name" value="UvrD_C"/>
    <property type="match status" value="1"/>
</dbReference>
<evidence type="ECO:0000313" key="13">
    <source>
        <dbReference type="Proteomes" id="UP001461163"/>
    </source>
</evidence>
<evidence type="ECO:0000256" key="4">
    <source>
        <dbReference type="ARBA" id="ARBA00022840"/>
    </source>
</evidence>
<evidence type="ECO:0000256" key="7">
    <source>
        <dbReference type="ARBA" id="ARBA00034808"/>
    </source>
</evidence>
<proteinExistence type="predicted"/>
<evidence type="ECO:0000313" key="12">
    <source>
        <dbReference type="EMBL" id="MEM5499533.1"/>
    </source>
</evidence>
<evidence type="ECO:0000256" key="9">
    <source>
        <dbReference type="PROSITE-ProRule" id="PRU00560"/>
    </source>
</evidence>
<dbReference type="EC" id="5.6.2.4" evidence="7"/>
<evidence type="ECO:0000256" key="10">
    <source>
        <dbReference type="SAM" id="MobiDB-lite"/>
    </source>
</evidence>
<comment type="catalytic activity">
    <reaction evidence="6">
        <text>Couples ATP hydrolysis with the unwinding of duplex DNA by translocating in the 3'-5' direction.</text>
        <dbReference type="EC" id="5.6.2.4"/>
    </reaction>
</comment>
<sequence>MRSNSLPPSAENPPNYATPSPSARVHNAGKGHFIALSWFGRIFSPLQADLRFDEYGMYFPEGARLPKALKTIVSAGHTSPNANQPASFLSWRHFDVPPIFEWRWLGATMMFQINALDHELHFLGYRGSKTQVDNIQIKWANYHQSRLLQLVHNIENAIQARYLKHSHVIAIQQRVALEYPRWHTWTQSAPLGKTVKEAVIKLEAMHRWDHSDIASLREGYIQKQLHIYADFFQRVESNPLTDKQRRACIIDDDNNLLLAGAGTGKTSVMIGRAGYLLTSGQARPEDLLLLAYGQKAAAEMDERIKHKLAIQSIKTSTFHSLGLSIITHVEGKNPTLSPWVNDEQEKTKWVLASLENQLQTESYQKQVVAYLSNYYHQPKSPFDFDALADYSRYLNENNVRTLKGERVSCFVHLHIANWLYKHGIEYRYQAKYVFDIKNKHLRENRADFYLPQDDVYIECFVLDKEGNTPCYIDKNRYQEMIKNKREMHRQHGSRCIELFYHQYAKGKFNSALKRAASKLQINIAPLSNESLLHSLQKTHYLSELAALFCQLIGLYKSTIPGKFSVKTVMANVASKDAGIDTQQVRTAFTLLRPIYQDYQKHLIQHDYIDFEDMISKAIMYVENGKFTAPWRYIMVDEFQDISEPRSRLVRALRDCALTVGALDEKCASLTSSGVKTRRKKGQSASLFCVGDDWQAIYRFSGSDVTLTTQFNQYFGQSSENVLDQTFRFNNRIGDVATQFVSQNPAQIPKNICSLAKVADPRVSLLYSDNKTSSSEVLLHQALAALAGKADKKYEQVNKSGKTEKNRLTESDGIKNISRERSKPTVYILARFWFQLPDREGLEVLNKQYSNLHIMCLSFHAAKGKEADFTIITGMSRGKLGFPSDKVTSPVVEALLPKQETFEHAEERRLFYVALTRAKHRVYVLAEMTEASPFVTEIINGTYDVELISCDET</sequence>
<keyword evidence="4 9" id="KW-0067">ATP-binding</keyword>
<evidence type="ECO:0000259" key="11">
    <source>
        <dbReference type="PROSITE" id="PS51198"/>
    </source>
</evidence>